<keyword evidence="2" id="KW-1185">Reference proteome</keyword>
<evidence type="ECO:0008006" key="3">
    <source>
        <dbReference type="Google" id="ProtNLM"/>
    </source>
</evidence>
<gene>
    <name evidence="1" type="ORF">TRFO_30167</name>
</gene>
<comment type="caution">
    <text evidence="1">The sequence shown here is derived from an EMBL/GenBank/DDBJ whole genome shotgun (WGS) entry which is preliminary data.</text>
</comment>
<proteinExistence type="predicted"/>
<dbReference type="SUPFAM" id="SSF48371">
    <property type="entry name" value="ARM repeat"/>
    <property type="match status" value="1"/>
</dbReference>
<dbReference type="Proteomes" id="UP000179807">
    <property type="component" value="Unassembled WGS sequence"/>
</dbReference>
<dbReference type="EMBL" id="MLAK01000858">
    <property type="protein sequence ID" value="OHT02670.1"/>
    <property type="molecule type" value="Genomic_DNA"/>
</dbReference>
<reference evidence="1" key="1">
    <citation type="submission" date="2016-10" db="EMBL/GenBank/DDBJ databases">
        <authorList>
            <person name="Benchimol M."/>
            <person name="Almeida L.G."/>
            <person name="Vasconcelos A.T."/>
            <person name="Perreira-Neves A."/>
            <person name="Rosa I.A."/>
            <person name="Tasca T."/>
            <person name="Bogo M.R."/>
            <person name="de Souza W."/>
        </authorList>
    </citation>
    <scope>NUCLEOTIDE SEQUENCE [LARGE SCALE GENOMIC DNA]</scope>
    <source>
        <strain evidence="1">K</strain>
    </source>
</reference>
<dbReference type="VEuPathDB" id="TrichDB:TRFO_30167"/>
<dbReference type="AlphaFoldDB" id="A0A1J4JYU3"/>
<dbReference type="GeneID" id="94841890"/>
<organism evidence="1 2">
    <name type="scientific">Tritrichomonas foetus</name>
    <dbReference type="NCBI Taxonomy" id="1144522"/>
    <lineage>
        <taxon>Eukaryota</taxon>
        <taxon>Metamonada</taxon>
        <taxon>Parabasalia</taxon>
        <taxon>Tritrichomonadida</taxon>
        <taxon>Tritrichomonadidae</taxon>
        <taxon>Tritrichomonas</taxon>
    </lineage>
</organism>
<name>A0A1J4JYU3_9EUKA</name>
<protein>
    <recommendedName>
        <fullName evidence="3">MI domain-containing protein</fullName>
    </recommendedName>
</protein>
<dbReference type="Gene3D" id="1.25.40.180">
    <property type="match status" value="1"/>
</dbReference>
<evidence type="ECO:0000313" key="1">
    <source>
        <dbReference type="EMBL" id="OHT02670.1"/>
    </source>
</evidence>
<dbReference type="RefSeq" id="XP_068355806.1">
    <property type="nucleotide sequence ID" value="XM_068507186.1"/>
</dbReference>
<sequence length="541" mass="61493">MLAKNLVNQASLQPLFSDLYSLCASSISQVLNNSEFAESRNTFCHTIQTNSRDAVKKELQSNAKFASEAAVGSSSFYGFLANRDFLPIQSVFDLVIEGLQDPTPLHIEIVRQLLLPAGKKIDEKIPESKTKIFDVLVSISKNKEIPGSVRYPLLDLLEARSNNWDIKELVHHIVSAKTLSAAASSSVHPSATQKGYQKEQKPTITAGSNAFAALMHDDEDDEEFYEEEEELGDFDGEDMVRRYVVDNEISPSWRKSYVGELFFAIALRPEKDIRRAMNLLQELNENNDFVDNEAAFQAICDTAQRCFSEEVMEKLPNAISNCGSIFARLCSLNCVSVDQFADVFPLENYKVNIVISFLKEIVKVKKTTLLRESEFWNQYKWRPENCNHLEIAQQFADFENSDILFDLFPLYDFIMNLFDAIDLTVNPEENNDEDEAPNLESVLEEIPPDVLSMPAFAIGAIEILVHYIDNMSFFETVLPSLKENELSILLWVEQYGIREYRDVDTVVKLIKQVAKCGKFNIDSFKNHAGNEKHQEIVQKLK</sequence>
<accession>A0A1J4JYU3</accession>
<dbReference type="InterPro" id="IPR016024">
    <property type="entry name" value="ARM-type_fold"/>
</dbReference>
<evidence type="ECO:0000313" key="2">
    <source>
        <dbReference type="Proteomes" id="UP000179807"/>
    </source>
</evidence>
<dbReference type="OrthoDB" id="514777at2759"/>